<dbReference type="GO" id="GO:1990575">
    <property type="term" value="P:mitochondrial L-ornithine transmembrane transport"/>
    <property type="evidence" value="ECO:0007669"/>
    <property type="project" value="TreeGrafter"/>
</dbReference>
<proteinExistence type="inferred from homology"/>
<dbReference type="PROSITE" id="PS50920">
    <property type="entry name" value="SOLCAR"/>
    <property type="match status" value="2"/>
</dbReference>
<dbReference type="KEGG" id="ccp:CHC_T00009479001"/>
<dbReference type="AlphaFoldDB" id="R7Q6T2"/>
<dbReference type="GO" id="GO:0000064">
    <property type="term" value="F:L-ornithine transmembrane transporter activity"/>
    <property type="evidence" value="ECO:0007669"/>
    <property type="project" value="TreeGrafter"/>
</dbReference>
<dbReference type="OMA" id="TRNPFQV"/>
<evidence type="ECO:0000256" key="9">
    <source>
        <dbReference type="PROSITE-ProRule" id="PRU00282"/>
    </source>
</evidence>
<dbReference type="GO" id="GO:0031966">
    <property type="term" value="C:mitochondrial membrane"/>
    <property type="evidence" value="ECO:0007669"/>
    <property type="project" value="UniProtKB-SubCell"/>
</dbReference>
<dbReference type="EMBL" id="HG001648">
    <property type="protein sequence ID" value="CDF33513.1"/>
    <property type="molecule type" value="Genomic_DNA"/>
</dbReference>
<keyword evidence="5" id="KW-0677">Repeat</keyword>
<dbReference type="PANTHER" id="PTHR45624">
    <property type="entry name" value="MITOCHONDRIAL BASIC AMINO ACIDS TRANSPORTER-RELATED"/>
    <property type="match status" value="1"/>
</dbReference>
<evidence type="ECO:0000256" key="2">
    <source>
        <dbReference type="ARBA" id="ARBA00006375"/>
    </source>
</evidence>
<keyword evidence="7" id="KW-0496">Mitochondrion</keyword>
<evidence type="ECO:0000256" key="1">
    <source>
        <dbReference type="ARBA" id="ARBA00004225"/>
    </source>
</evidence>
<feature type="repeat" description="Solcar" evidence="9">
    <location>
        <begin position="8"/>
        <end position="92"/>
    </location>
</feature>
<evidence type="ECO:0000256" key="8">
    <source>
        <dbReference type="ARBA" id="ARBA00023136"/>
    </source>
</evidence>
<protein>
    <submittedName>
        <fullName evidence="11">Putative carnitine/acylcarnitine translocase</fullName>
    </submittedName>
</protein>
<feature type="repeat" description="Solcar" evidence="9">
    <location>
        <begin position="103"/>
        <end position="190"/>
    </location>
</feature>
<dbReference type="PRINTS" id="PR00926">
    <property type="entry name" value="MITOCARRIER"/>
</dbReference>
<reference evidence="12" key="1">
    <citation type="journal article" date="2013" name="Proc. Natl. Acad. Sci. U.S.A.">
        <title>Genome structure and metabolic features in the red seaweed Chondrus crispus shed light on evolution of the Archaeplastida.</title>
        <authorList>
            <person name="Collen J."/>
            <person name="Porcel B."/>
            <person name="Carre W."/>
            <person name="Ball S.G."/>
            <person name="Chaparro C."/>
            <person name="Tonon T."/>
            <person name="Barbeyron T."/>
            <person name="Michel G."/>
            <person name="Noel B."/>
            <person name="Valentin K."/>
            <person name="Elias M."/>
            <person name="Artiguenave F."/>
            <person name="Arun A."/>
            <person name="Aury J.M."/>
            <person name="Barbosa-Neto J.F."/>
            <person name="Bothwell J.H."/>
            <person name="Bouget F.Y."/>
            <person name="Brillet L."/>
            <person name="Cabello-Hurtado F."/>
            <person name="Capella-Gutierrez S."/>
            <person name="Charrier B."/>
            <person name="Cladiere L."/>
            <person name="Cock J.M."/>
            <person name="Coelho S.M."/>
            <person name="Colleoni C."/>
            <person name="Czjzek M."/>
            <person name="Da Silva C."/>
            <person name="Delage L."/>
            <person name="Denoeud F."/>
            <person name="Deschamps P."/>
            <person name="Dittami S.M."/>
            <person name="Gabaldon T."/>
            <person name="Gachon C.M."/>
            <person name="Groisillier A."/>
            <person name="Herve C."/>
            <person name="Jabbari K."/>
            <person name="Katinka M."/>
            <person name="Kloareg B."/>
            <person name="Kowalczyk N."/>
            <person name="Labadie K."/>
            <person name="Leblanc C."/>
            <person name="Lopez P.J."/>
            <person name="McLachlan D.H."/>
            <person name="Meslet-Cladiere L."/>
            <person name="Moustafa A."/>
            <person name="Nehr Z."/>
            <person name="Nyvall Collen P."/>
            <person name="Panaud O."/>
            <person name="Partensky F."/>
            <person name="Poulain J."/>
            <person name="Rensing S.A."/>
            <person name="Rousvoal S."/>
            <person name="Samson G."/>
            <person name="Symeonidi A."/>
            <person name="Weissenbach J."/>
            <person name="Zambounis A."/>
            <person name="Wincker P."/>
            <person name="Boyen C."/>
        </authorList>
    </citation>
    <scope>NUCLEOTIDE SEQUENCE [LARGE SCALE GENOMIC DNA]</scope>
    <source>
        <strain evidence="12">cv. Stackhouse</strain>
    </source>
</reference>
<dbReference type="PROSITE" id="PS51257">
    <property type="entry name" value="PROKAR_LIPOPROTEIN"/>
    <property type="match status" value="1"/>
</dbReference>
<dbReference type="PANTHER" id="PTHR45624:SF12">
    <property type="entry name" value="MITOCHONDRIAL ORNITHINE TRANSPORTER 1"/>
    <property type="match status" value="1"/>
</dbReference>
<keyword evidence="8 9" id="KW-0472">Membrane</keyword>
<dbReference type="RefSeq" id="XP_005713316.1">
    <property type="nucleotide sequence ID" value="XM_005713259.1"/>
</dbReference>
<organism evidence="11 12">
    <name type="scientific">Chondrus crispus</name>
    <name type="common">Carrageen Irish moss</name>
    <name type="synonym">Polymorpha crispa</name>
    <dbReference type="NCBI Taxonomy" id="2769"/>
    <lineage>
        <taxon>Eukaryota</taxon>
        <taxon>Rhodophyta</taxon>
        <taxon>Florideophyceae</taxon>
        <taxon>Rhodymeniophycidae</taxon>
        <taxon>Gigartinales</taxon>
        <taxon>Gigartinaceae</taxon>
        <taxon>Chondrus</taxon>
    </lineage>
</organism>
<dbReference type="InterPro" id="IPR050567">
    <property type="entry name" value="Mitochondrial_Carrier"/>
</dbReference>
<dbReference type="SUPFAM" id="SSF103506">
    <property type="entry name" value="Mitochondrial carrier"/>
    <property type="match status" value="1"/>
</dbReference>
<gene>
    <name evidence="11" type="ORF">CHC_T00009479001</name>
</gene>
<dbReference type="InterPro" id="IPR018108">
    <property type="entry name" value="MCP_transmembrane"/>
</dbReference>
<keyword evidence="12" id="KW-1185">Reference proteome</keyword>
<evidence type="ECO:0000256" key="10">
    <source>
        <dbReference type="RuleBase" id="RU000488"/>
    </source>
</evidence>
<dbReference type="PhylomeDB" id="R7Q6T2"/>
<keyword evidence="6" id="KW-1133">Transmembrane helix</keyword>
<evidence type="ECO:0000256" key="7">
    <source>
        <dbReference type="ARBA" id="ARBA00023128"/>
    </source>
</evidence>
<dbReference type="Gene3D" id="1.50.40.10">
    <property type="entry name" value="Mitochondrial carrier domain"/>
    <property type="match status" value="1"/>
</dbReference>
<evidence type="ECO:0000256" key="6">
    <source>
        <dbReference type="ARBA" id="ARBA00022989"/>
    </source>
</evidence>
<accession>R7Q6T2</accession>
<evidence type="ECO:0000256" key="3">
    <source>
        <dbReference type="ARBA" id="ARBA00022448"/>
    </source>
</evidence>
<evidence type="ECO:0000256" key="5">
    <source>
        <dbReference type="ARBA" id="ARBA00022737"/>
    </source>
</evidence>
<keyword evidence="4 9" id="KW-0812">Transmembrane</keyword>
<dbReference type="Gramene" id="CDF33513">
    <property type="protein sequence ID" value="CDF33513"/>
    <property type="gene ID" value="CHC_T00009479001"/>
</dbReference>
<evidence type="ECO:0000313" key="11">
    <source>
        <dbReference type="EMBL" id="CDF33513.1"/>
    </source>
</evidence>
<dbReference type="InterPro" id="IPR002067">
    <property type="entry name" value="MCP"/>
</dbReference>
<dbReference type="InterPro" id="IPR023395">
    <property type="entry name" value="MCP_dom_sf"/>
</dbReference>
<dbReference type="Proteomes" id="UP000012073">
    <property type="component" value="Unassembled WGS sequence"/>
</dbReference>
<name>R7Q6T2_CHOCR</name>
<comment type="subcellular location">
    <subcellularLocation>
        <location evidence="1">Mitochondrion membrane</location>
        <topology evidence="1">Multi-pass membrane protein</topology>
    </subcellularLocation>
</comment>
<dbReference type="Pfam" id="PF00153">
    <property type="entry name" value="Mito_carr"/>
    <property type="match status" value="2"/>
</dbReference>
<dbReference type="OrthoDB" id="14252at2759"/>
<comment type="similarity">
    <text evidence="2 10">Belongs to the mitochondrial carrier (TC 2.A.29) family.</text>
</comment>
<sequence length="194" mass="20424">MGRPDDDLSIAQIGLAGAGAGPAVSFVACPTELIKCRLQAQPGAFNGAIDCTRQVVANRGMGGLFTGMGATMVREMPGNALMFMTYNATMRALCSPGQATKDLSASQLMFAGGMACLAFWMPCYPIDFAKTLIQTDSETNPRYRGLLDCMRKTVKAEGVGGLYKGIGPCLARAVPANAVTFLIDQCTLQLLGHS</sequence>
<evidence type="ECO:0000313" key="12">
    <source>
        <dbReference type="Proteomes" id="UP000012073"/>
    </source>
</evidence>
<keyword evidence="3 10" id="KW-0813">Transport</keyword>
<dbReference type="GeneID" id="17321029"/>
<evidence type="ECO:0000256" key="4">
    <source>
        <dbReference type="ARBA" id="ARBA00022692"/>
    </source>
</evidence>